<comment type="caution">
    <text evidence="2">The sequence shown here is derived from an EMBL/GenBank/DDBJ whole genome shotgun (WGS) entry which is preliminary data.</text>
</comment>
<protein>
    <submittedName>
        <fullName evidence="2">Uncharacterized protein</fullName>
    </submittedName>
</protein>
<proteinExistence type="predicted"/>
<organism evidence="2 3">
    <name type="scientific">Selenomonas ruminantium</name>
    <dbReference type="NCBI Taxonomy" id="971"/>
    <lineage>
        <taxon>Bacteria</taxon>
        <taxon>Bacillati</taxon>
        <taxon>Bacillota</taxon>
        <taxon>Negativicutes</taxon>
        <taxon>Selenomonadales</taxon>
        <taxon>Selenomonadaceae</taxon>
        <taxon>Selenomonas</taxon>
    </lineage>
</organism>
<evidence type="ECO:0000313" key="2">
    <source>
        <dbReference type="EMBL" id="MBE6085497.1"/>
    </source>
</evidence>
<dbReference type="SUPFAM" id="SSF51735">
    <property type="entry name" value="NAD(P)-binding Rossmann-fold domains"/>
    <property type="match status" value="1"/>
</dbReference>
<reference evidence="2" key="1">
    <citation type="submission" date="2019-04" db="EMBL/GenBank/DDBJ databases">
        <title>Evolution of Biomass-Degrading Anaerobic Consortia Revealed by Metagenomics.</title>
        <authorList>
            <person name="Peng X."/>
        </authorList>
    </citation>
    <scope>NUCLEOTIDE SEQUENCE</scope>
    <source>
        <strain evidence="2">SIG242</strain>
    </source>
</reference>
<keyword evidence="1" id="KW-0812">Transmembrane</keyword>
<evidence type="ECO:0000256" key="1">
    <source>
        <dbReference type="SAM" id="Phobius"/>
    </source>
</evidence>
<dbReference type="EMBL" id="SVCA01000007">
    <property type="protein sequence ID" value="MBE6085497.1"/>
    <property type="molecule type" value="Genomic_DNA"/>
</dbReference>
<dbReference type="AlphaFoldDB" id="A0A927ZPD4"/>
<gene>
    <name evidence="2" type="ORF">E7203_08630</name>
</gene>
<dbReference type="RefSeq" id="WP_303669598.1">
    <property type="nucleotide sequence ID" value="NZ_SVCA01000007.1"/>
</dbReference>
<keyword evidence="1" id="KW-0472">Membrane</keyword>
<keyword evidence="1" id="KW-1133">Transmembrane helix</keyword>
<dbReference type="InterPro" id="IPR036291">
    <property type="entry name" value="NAD(P)-bd_dom_sf"/>
</dbReference>
<sequence length="471" mass="55171">MQYIIFGTGMAGKELLSHLKKENVVYFCDNDKNKVGRRVEDIEIISFERLKEISEIYPIYIAMSSFAQAQVREQLEQAGITNYILYENDKKREPKIRRKVDSEIDKLILEMKKRMKTIDPIINFAEFKYLVKECKMRSEGKALYSTGQSDTELYGYGKALMDYAELQCDYDKFPIVSHGVDVIYPGALPRLLNFSTATIVFGNHYKKLHNSARPYVPIFSVGPYIKYALPNYSTEKLNEMKSRNGKTAVVFLSHSIEEVNINYDESVILRQLVDGYAKQYDTIIACIYWHDIDNEFCETLYRNGIQIVSAGFRWDEQFVNRLKSILTLADAVVFYGFTTAIIFAIAMKKKIIYHDINVKYDAEPSCKIFFETFEKKREKNRWKNNPLYLEGDTLKWNDNCLNEYYGLNIFKSKKEINLIYRVCCDIWENCEMIERSYPIGVYRTYLNYQKKYEYDKLTVLSRAMGQGAIII</sequence>
<dbReference type="Proteomes" id="UP000772151">
    <property type="component" value="Unassembled WGS sequence"/>
</dbReference>
<feature type="transmembrane region" description="Helical" evidence="1">
    <location>
        <begin position="325"/>
        <end position="346"/>
    </location>
</feature>
<name>A0A927ZPD4_SELRU</name>
<dbReference type="Gene3D" id="3.40.50.720">
    <property type="entry name" value="NAD(P)-binding Rossmann-like Domain"/>
    <property type="match status" value="1"/>
</dbReference>
<evidence type="ECO:0000313" key="3">
    <source>
        <dbReference type="Proteomes" id="UP000772151"/>
    </source>
</evidence>
<accession>A0A927ZPD4</accession>